<feature type="domain" description="Ribosomal protein/NADH dehydrogenase" evidence="10">
    <location>
        <begin position="21"/>
        <end position="94"/>
    </location>
</feature>
<evidence type="ECO:0000256" key="5">
    <source>
        <dbReference type="ARBA" id="ARBA00022660"/>
    </source>
</evidence>
<evidence type="ECO:0000256" key="7">
    <source>
        <dbReference type="ARBA" id="ARBA00022982"/>
    </source>
</evidence>
<evidence type="ECO:0000256" key="8">
    <source>
        <dbReference type="ARBA" id="ARBA00023128"/>
    </source>
</evidence>
<keyword evidence="6" id="KW-0999">Mitochondrion inner membrane</keyword>
<organism evidence="12">
    <name type="scientific">Micromonas pusilla (strain CCMP1545)</name>
    <name type="common">Picoplanktonic green alga</name>
    <dbReference type="NCBI Taxonomy" id="564608"/>
    <lineage>
        <taxon>Eukaryota</taxon>
        <taxon>Viridiplantae</taxon>
        <taxon>Chlorophyta</taxon>
        <taxon>Mamiellophyceae</taxon>
        <taxon>Mamiellales</taxon>
        <taxon>Mamiellaceae</taxon>
        <taxon>Micromonas</taxon>
    </lineage>
</organism>
<dbReference type="EMBL" id="GG663742">
    <property type="protein sequence ID" value="EEH55390.1"/>
    <property type="molecule type" value="Genomic_DNA"/>
</dbReference>
<dbReference type="PANTHER" id="PTHR12878">
    <property type="entry name" value="NADH-UBIQUINONE OXIDOREDUCTASE B8 SUBUNIT"/>
    <property type="match status" value="1"/>
</dbReference>
<comment type="similarity">
    <text evidence="3">Belongs to the complex I NDUFA2 subunit family.</text>
</comment>
<keyword evidence="9" id="KW-0472">Membrane</keyword>
<keyword evidence="12" id="KW-1185">Reference proteome</keyword>
<comment type="function">
    <text evidence="1">Accessory subunit of the mitochondrial membrane respiratory chain NADH dehydrogenase (Complex I), that is believed not to be involved in catalysis. Complex I functions in the transfer of electrons from NADH to the respiratory chain. The immediate electron acceptor for the enzyme is believed to be ubiquinone.</text>
</comment>
<evidence type="ECO:0000313" key="11">
    <source>
        <dbReference type="EMBL" id="EEH55390.1"/>
    </source>
</evidence>
<dbReference type="SMART" id="SM00916">
    <property type="entry name" value="L51_S25_CI-B8"/>
    <property type="match status" value="1"/>
</dbReference>
<sequence length="95" mass="10226">MSKAAFAGLKAVQEIRFHLCQTSKGSEGVRNFLLKSYKAMKAASPTTPILIREASGVEGGFVARYDFGVEKKFSLEGLDAKAVEKEVTGVLKQSA</sequence>
<dbReference type="eggNOG" id="KOG3446">
    <property type="taxonomic scope" value="Eukaryota"/>
</dbReference>
<gene>
    <name evidence="11" type="ORF">MICPUCDRAFT_19041</name>
</gene>
<keyword evidence="4" id="KW-0813">Transport</keyword>
<evidence type="ECO:0000313" key="12">
    <source>
        <dbReference type="Proteomes" id="UP000001876"/>
    </source>
</evidence>
<evidence type="ECO:0000256" key="1">
    <source>
        <dbReference type="ARBA" id="ARBA00003195"/>
    </source>
</evidence>
<protein>
    <submittedName>
        <fullName evidence="11">Predicted protein</fullName>
    </submittedName>
</protein>
<evidence type="ECO:0000256" key="3">
    <source>
        <dbReference type="ARBA" id="ARBA00008939"/>
    </source>
</evidence>
<dbReference type="GeneID" id="9685767"/>
<name>C1MX34_MICPC</name>
<dbReference type="GO" id="GO:0005743">
    <property type="term" value="C:mitochondrial inner membrane"/>
    <property type="evidence" value="ECO:0007669"/>
    <property type="project" value="UniProtKB-SubCell"/>
</dbReference>
<keyword evidence="5" id="KW-0679">Respiratory chain</keyword>
<dbReference type="OMA" id="FIEQQYV"/>
<accession>C1MX34</accession>
<dbReference type="InterPro" id="IPR016464">
    <property type="entry name" value="NADH_Ub_cplx-1_asu_su-2"/>
</dbReference>
<dbReference type="InterPro" id="IPR007741">
    <property type="entry name" value="Ribosomal_mL43/mS25/NADH_DH"/>
</dbReference>
<dbReference type="OrthoDB" id="10250268at2759"/>
<dbReference type="AlphaFoldDB" id="C1MX34"/>
<evidence type="ECO:0000256" key="2">
    <source>
        <dbReference type="ARBA" id="ARBA00004443"/>
    </source>
</evidence>
<dbReference type="PANTHER" id="PTHR12878:SF0">
    <property type="entry name" value="NADH DEHYDROGENASE [UBIQUINONE] 1 ALPHA SUBCOMPLEX SUBUNIT 2"/>
    <property type="match status" value="1"/>
</dbReference>
<dbReference type="SUPFAM" id="SSF52833">
    <property type="entry name" value="Thioredoxin-like"/>
    <property type="match status" value="1"/>
</dbReference>
<evidence type="ECO:0000256" key="9">
    <source>
        <dbReference type="ARBA" id="ARBA00023136"/>
    </source>
</evidence>
<evidence type="ECO:0000259" key="10">
    <source>
        <dbReference type="SMART" id="SM00916"/>
    </source>
</evidence>
<proteinExistence type="inferred from homology"/>
<dbReference type="PIRSF" id="PIRSF005822">
    <property type="entry name" value="NDUA2"/>
    <property type="match status" value="1"/>
</dbReference>
<comment type="subcellular location">
    <subcellularLocation>
        <location evidence="2">Mitochondrion inner membrane</location>
        <topology evidence="2">Peripheral membrane protein</topology>
        <orientation evidence="2">Matrix side</orientation>
    </subcellularLocation>
</comment>
<reference evidence="11 12" key="1">
    <citation type="journal article" date="2009" name="Science">
        <title>Green evolution and dynamic adaptations revealed by genomes of the marine picoeukaryotes Micromonas.</title>
        <authorList>
            <person name="Worden A.Z."/>
            <person name="Lee J.H."/>
            <person name="Mock T."/>
            <person name="Rouze P."/>
            <person name="Simmons M.P."/>
            <person name="Aerts A.L."/>
            <person name="Allen A.E."/>
            <person name="Cuvelier M.L."/>
            <person name="Derelle E."/>
            <person name="Everett M.V."/>
            <person name="Foulon E."/>
            <person name="Grimwood J."/>
            <person name="Gundlach H."/>
            <person name="Henrissat B."/>
            <person name="Napoli C."/>
            <person name="McDonald S.M."/>
            <person name="Parker M.S."/>
            <person name="Rombauts S."/>
            <person name="Salamov A."/>
            <person name="Von Dassow P."/>
            <person name="Badger J.H."/>
            <person name="Coutinho P.M."/>
            <person name="Demir E."/>
            <person name="Dubchak I."/>
            <person name="Gentemann C."/>
            <person name="Eikrem W."/>
            <person name="Gready J.E."/>
            <person name="John U."/>
            <person name="Lanier W."/>
            <person name="Lindquist E.A."/>
            <person name="Lucas S."/>
            <person name="Mayer K.F."/>
            <person name="Moreau H."/>
            <person name="Not F."/>
            <person name="Otillar R."/>
            <person name="Panaud O."/>
            <person name="Pangilinan J."/>
            <person name="Paulsen I."/>
            <person name="Piegu B."/>
            <person name="Poliakov A."/>
            <person name="Robbens S."/>
            <person name="Schmutz J."/>
            <person name="Toulza E."/>
            <person name="Wyss T."/>
            <person name="Zelensky A."/>
            <person name="Zhou K."/>
            <person name="Armbrust E.V."/>
            <person name="Bhattacharya D."/>
            <person name="Goodenough U.W."/>
            <person name="Van de Peer Y."/>
            <person name="Grigoriev I.V."/>
        </authorList>
    </citation>
    <scope>NUCLEOTIDE SEQUENCE [LARGE SCALE GENOMIC DNA]</scope>
    <source>
        <strain evidence="11 12">CCMP1545</strain>
    </source>
</reference>
<keyword evidence="7" id="KW-0249">Electron transport</keyword>
<dbReference type="KEGG" id="mpp:MICPUCDRAFT_19041"/>
<dbReference type="Gene3D" id="3.40.30.10">
    <property type="entry name" value="Glutaredoxin"/>
    <property type="match status" value="1"/>
</dbReference>
<evidence type="ECO:0000256" key="6">
    <source>
        <dbReference type="ARBA" id="ARBA00022792"/>
    </source>
</evidence>
<dbReference type="RefSeq" id="XP_003060621.1">
    <property type="nucleotide sequence ID" value="XM_003060575.1"/>
</dbReference>
<dbReference type="STRING" id="564608.C1MX34"/>
<keyword evidence="8" id="KW-0496">Mitochondrion</keyword>
<evidence type="ECO:0000256" key="4">
    <source>
        <dbReference type="ARBA" id="ARBA00022448"/>
    </source>
</evidence>
<dbReference type="InterPro" id="IPR036249">
    <property type="entry name" value="Thioredoxin-like_sf"/>
</dbReference>
<dbReference type="Pfam" id="PF05047">
    <property type="entry name" value="L51_S25_CI-B8"/>
    <property type="match status" value="1"/>
</dbReference>
<dbReference type="Proteomes" id="UP000001876">
    <property type="component" value="Unassembled WGS sequence"/>
</dbReference>